<sequence>MVTTVSQAFFKQLVPKPVLHTLEELQLSVKGADNKEISYIGYTEACIRVPNLTNESFPVSVLVVCNTDFNSDVPVIIGTNVIRYMSDLDKSNLSEEWKATLLTISTQESVGTVKNYREICKYPAFRNCYCFMYNMKDL</sequence>
<proteinExistence type="predicted"/>
<dbReference type="AlphaFoldDB" id="A0A9D4NAE7"/>
<evidence type="ECO:0000313" key="2">
    <source>
        <dbReference type="Proteomes" id="UP000828390"/>
    </source>
</evidence>
<evidence type="ECO:0000313" key="1">
    <source>
        <dbReference type="EMBL" id="KAH3890119.1"/>
    </source>
</evidence>
<reference evidence="1" key="2">
    <citation type="submission" date="2020-11" db="EMBL/GenBank/DDBJ databases">
        <authorList>
            <person name="McCartney M.A."/>
            <person name="Auch B."/>
            <person name="Kono T."/>
            <person name="Mallez S."/>
            <person name="Becker A."/>
            <person name="Gohl D.M."/>
            <person name="Silverstein K.A.T."/>
            <person name="Koren S."/>
            <person name="Bechman K.B."/>
            <person name="Herman A."/>
            <person name="Abrahante J.E."/>
            <person name="Garbe J."/>
        </authorList>
    </citation>
    <scope>NUCLEOTIDE SEQUENCE</scope>
    <source>
        <strain evidence="1">Duluth1</strain>
        <tissue evidence="1">Whole animal</tissue>
    </source>
</reference>
<dbReference type="Proteomes" id="UP000828390">
    <property type="component" value="Unassembled WGS sequence"/>
</dbReference>
<reference evidence="1" key="1">
    <citation type="journal article" date="2019" name="bioRxiv">
        <title>The Genome of the Zebra Mussel, Dreissena polymorpha: A Resource for Invasive Species Research.</title>
        <authorList>
            <person name="McCartney M.A."/>
            <person name="Auch B."/>
            <person name="Kono T."/>
            <person name="Mallez S."/>
            <person name="Zhang Y."/>
            <person name="Obille A."/>
            <person name="Becker A."/>
            <person name="Abrahante J.E."/>
            <person name="Garbe J."/>
            <person name="Badalamenti J.P."/>
            <person name="Herman A."/>
            <person name="Mangelson H."/>
            <person name="Liachko I."/>
            <person name="Sullivan S."/>
            <person name="Sone E.D."/>
            <person name="Koren S."/>
            <person name="Silverstein K.A.T."/>
            <person name="Beckman K.B."/>
            <person name="Gohl D.M."/>
        </authorList>
    </citation>
    <scope>NUCLEOTIDE SEQUENCE</scope>
    <source>
        <strain evidence="1">Duluth1</strain>
        <tissue evidence="1">Whole animal</tissue>
    </source>
</reference>
<organism evidence="1 2">
    <name type="scientific">Dreissena polymorpha</name>
    <name type="common">Zebra mussel</name>
    <name type="synonym">Mytilus polymorpha</name>
    <dbReference type="NCBI Taxonomy" id="45954"/>
    <lineage>
        <taxon>Eukaryota</taxon>
        <taxon>Metazoa</taxon>
        <taxon>Spiralia</taxon>
        <taxon>Lophotrochozoa</taxon>
        <taxon>Mollusca</taxon>
        <taxon>Bivalvia</taxon>
        <taxon>Autobranchia</taxon>
        <taxon>Heteroconchia</taxon>
        <taxon>Euheterodonta</taxon>
        <taxon>Imparidentia</taxon>
        <taxon>Neoheterodontei</taxon>
        <taxon>Myida</taxon>
        <taxon>Dreissenoidea</taxon>
        <taxon>Dreissenidae</taxon>
        <taxon>Dreissena</taxon>
    </lineage>
</organism>
<protein>
    <submittedName>
        <fullName evidence="1">Uncharacterized protein</fullName>
    </submittedName>
</protein>
<comment type="caution">
    <text evidence="1">The sequence shown here is derived from an EMBL/GenBank/DDBJ whole genome shotgun (WGS) entry which is preliminary data.</text>
</comment>
<keyword evidence="2" id="KW-1185">Reference proteome</keyword>
<dbReference type="EMBL" id="JAIWYP010000001">
    <property type="protein sequence ID" value="KAH3890119.1"/>
    <property type="molecule type" value="Genomic_DNA"/>
</dbReference>
<name>A0A9D4NAE7_DREPO</name>
<gene>
    <name evidence="1" type="ORF">DPMN_014190</name>
</gene>
<accession>A0A9D4NAE7</accession>